<dbReference type="PhylomeDB" id="A0A0G4F3X8"/>
<proteinExistence type="predicted"/>
<evidence type="ECO:0000256" key="5">
    <source>
        <dbReference type="ARBA" id="ARBA00023065"/>
    </source>
</evidence>
<feature type="transmembrane region" description="Helical" evidence="9">
    <location>
        <begin position="148"/>
        <end position="167"/>
    </location>
</feature>
<dbReference type="GO" id="GO:0015279">
    <property type="term" value="F:store-operated calcium channel activity"/>
    <property type="evidence" value="ECO:0007669"/>
    <property type="project" value="TreeGrafter"/>
</dbReference>
<dbReference type="EMBL" id="CDMY01000373">
    <property type="protein sequence ID" value="CEM06930.1"/>
    <property type="molecule type" value="Genomic_DNA"/>
</dbReference>
<feature type="domain" description="Ion transport" evidence="10">
    <location>
        <begin position="116"/>
        <end position="327"/>
    </location>
</feature>
<dbReference type="SUPFAM" id="SSF81324">
    <property type="entry name" value="Voltage-gated potassium channels"/>
    <property type="match status" value="1"/>
</dbReference>
<dbReference type="Pfam" id="PF00520">
    <property type="entry name" value="Ion_trans"/>
    <property type="match status" value="1"/>
</dbReference>
<keyword evidence="4 9" id="KW-1133">Transmembrane helix</keyword>
<keyword evidence="5" id="KW-0406">Ion transport</keyword>
<evidence type="ECO:0000313" key="11">
    <source>
        <dbReference type="EMBL" id="CEM06930.1"/>
    </source>
</evidence>
<sequence length="584" mass="67181">MQSRQKDSLTDDIAEVASWLEAICKRFCTNTREKAFRRSIKGREEEFLEHLESAEPLTVVTQANCINLITHHWQKIYSYGRPLDLFYEYTAEEIRRKMKSHGTGLSPRSAFFSRVLSMILMVFSVLLYTRNIKGDGNTRAAAEGQSVWLWSALAFGFGFIVVEWFQLFRLKAHYWKDSWNYLDCVSGVSIAAFIAIHFLGWSPEAEVASGIVVPLLFALRLLQAASLLPNVGPLILAVVRTLSDVRKFLLLYLYILLVFAGVFTILSSDEDHQYFGSYGRAMLTLFYAGLGDFNDALTNAIEGHDTLGAVLLFTYIILSSIILASTYSAIEDTQDAQYQLLRIRVLNEYLTMPPHERLPPPFNLIAFLLSEPLRHLASLIDRDRRRQSTMCRNTCECMVSLYAIIDGLLFTVAFTPAFILSALERLPRVLRDKDCFHIDPYEYSAYGRQFEHWAYRLDAPWPCLFQRAEWLWQRLWNAIVLTLLTPLSILRFFMLFVQIECLLARADSYSPDPPKVDFSGESIDERIRAADYHNATSPDVMAVLQGVNKLLVEIDARQKQMDQRQARMDKRQTDMETQLKRKIQ</sequence>
<dbReference type="InParanoid" id="A0A0G4F3X8"/>
<evidence type="ECO:0000256" key="8">
    <source>
        <dbReference type="SAM" id="MobiDB-lite"/>
    </source>
</evidence>
<dbReference type="GO" id="GO:0070679">
    <property type="term" value="F:inositol 1,4,5 trisphosphate binding"/>
    <property type="evidence" value="ECO:0007669"/>
    <property type="project" value="TreeGrafter"/>
</dbReference>
<keyword evidence="2" id="KW-0813">Transport</keyword>
<name>A0A0G4F3X8_VITBC</name>
<dbReference type="PANTHER" id="PTHR10117:SF54">
    <property type="entry name" value="TRANSIENT RECEPTOR POTENTIAL-GAMMA PROTEIN"/>
    <property type="match status" value="1"/>
</dbReference>
<keyword evidence="3 9" id="KW-0812">Transmembrane</keyword>
<evidence type="ECO:0000256" key="9">
    <source>
        <dbReference type="SAM" id="Phobius"/>
    </source>
</evidence>
<feature type="transmembrane region" description="Helical" evidence="9">
    <location>
        <begin position="179"/>
        <end position="199"/>
    </location>
</feature>
<evidence type="ECO:0000256" key="7">
    <source>
        <dbReference type="ARBA" id="ARBA00023303"/>
    </source>
</evidence>
<dbReference type="STRING" id="1169540.A0A0G4F3X8"/>
<dbReference type="GO" id="GO:0051480">
    <property type="term" value="P:regulation of cytosolic calcium ion concentration"/>
    <property type="evidence" value="ECO:0007669"/>
    <property type="project" value="TreeGrafter"/>
</dbReference>
<gene>
    <name evidence="11" type="ORF">Vbra_8822</name>
</gene>
<dbReference type="VEuPathDB" id="CryptoDB:Vbra_8822"/>
<dbReference type="GO" id="GO:0034703">
    <property type="term" value="C:cation channel complex"/>
    <property type="evidence" value="ECO:0007669"/>
    <property type="project" value="TreeGrafter"/>
</dbReference>
<feature type="transmembrane region" description="Helical" evidence="9">
    <location>
        <begin position="401"/>
        <end position="423"/>
    </location>
</feature>
<keyword evidence="6 9" id="KW-0472">Membrane</keyword>
<comment type="subcellular location">
    <subcellularLocation>
        <location evidence="1">Membrane</location>
        <topology evidence="1">Multi-pass membrane protein</topology>
    </subcellularLocation>
</comment>
<dbReference type="InterPro" id="IPR002153">
    <property type="entry name" value="TRPC_channel"/>
</dbReference>
<dbReference type="OrthoDB" id="2373987at2759"/>
<reference evidence="11 12" key="1">
    <citation type="submission" date="2014-11" db="EMBL/GenBank/DDBJ databases">
        <authorList>
            <person name="Zhu J."/>
            <person name="Qi W."/>
            <person name="Song R."/>
        </authorList>
    </citation>
    <scope>NUCLEOTIDE SEQUENCE [LARGE SCALE GENOMIC DNA]</scope>
</reference>
<dbReference type="PANTHER" id="PTHR10117">
    <property type="entry name" value="TRANSIENT RECEPTOR POTENTIAL CHANNEL"/>
    <property type="match status" value="1"/>
</dbReference>
<evidence type="ECO:0000259" key="10">
    <source>
        <dbReference type="Pfam" id="PF00520"/>
    </source>
</evidence>
<feature type="transmembrane region" description="Helical" evidence="9">
    <location>
        <begin position="475"/>
        <end position="497"/>
    </location>
</feature>
<feature type="region of interest" description="Disordered" evidence="8">
    <location>
        <begin position="562"/>
        <end position="584"/>
    </location>
</feature>
<evidence type="ECO:0000256" key="1">
    <source>
        <dbReference type="ARBA" id="ARBA00004141"/>
    </source>
</evidence>
<dbReference type="Gene3D" id="1.10.287.70">
    <property type="match status" value="1"/>
</dbReference>
<feature type="transmembrane region" description="Helical" evidence="9">
    <location>
        <begin position="105"/>
        <end position="128"/>
    </location>
</feature>
<dbReference type="AlphaFoldDB" id="A0A0G4F3X8"/>
<evidence type="ECO:0000256" key="6">
    <source>
        <dbReference type="ARBA" id="ARBA00023136"/>
    </source>
</evidence>
<dbReference type="Proteomes" id="UP000041254">
    <property type="component" value="Unassembled WGS sequence"/>
</dbReference>
<keyword evidence="7" id="KW-0407">Ion channel</keyword>
<evidence type="ECO:0000313" key="12">
    <source>
        <dbReference type="Proteomes" id="UP000041254"/>
    </source>
</evidence>
<dbReference type="GO" id="GO:0005886">
    <property type="term" value="C:plasma membrane"/>
    <property type="evidence" value="ECO:0007669"/>
    <property type="project" value="TreeGrafter"/>
</dbReference>
<feature type="transmembrane region" description="Helical" evidence="9">
    <location>
        <begin position="248"/>
        <end position="266"/>
    </location>
</feature>
<protein>
    <recommendedName>
        <fullName evidence="10">Ion transport domain-containing protein</fullName>
    </recommendedName>
</protein>
<feature type="transmembrane region" description="Helical" evidence="9">
    <location>
        <begin position="211"/>
        <end position="236"/>
    </location>
</feature>
<organism evidence="11 12">
    <name type="scientific">Vitrella brassicaformis (strain CCMP3155)</name>
    <dbReference type="NCBI Taxonomy" id="1169540"/>
    <lineage>
        <taxon>Eukaryota</taxon>
        <taxon>Sar</taxon>
        <taxon>Alveolata</taxon>
        <taxon>Colpodellida</taxon>
        <taxon>Vitrellaceae</taxon>
        <taxon>Vitrella</taxon>
    </lineage>
</organism>
<evidence type="ECO:0000256" key="2">
    <source>
        <dbReference type="ARBA" id="ARBA00022448"/>
    </source>
</evidence>
<accession>A0A0G4F3X8</accession>
<keyword evidence="12" id="KW-1185">Reference proteome</keyword>
<feature type="transmembrane region" description="Helical" evidence="9">
    <location>
        <begin position="309"/>
        <end position="330"/>
    </location>
</feature>
<evidence type="ECO:0000256" key="4">
    <source>
        <dbReference type="ARBA" id="ARBA00022989"/>
    </source>
</evidence>
<dbReference type="InterPro" id="IPR005821">
    <property type="entry name" value="Ion_trans_dom"/>
</dbReference>
<evidence type="ECO:0000256" key="3">
    <source>
        <dbReference type="ARBA" id="ARBA00022692"/>
    </source>
</evidence>